<gene>
    <name evidence="1" type="ORF">Cflav_PD1113</name>
</gene>
<dbReference type="RefSeq" id="WP_007418000.1">
    <property type="nucleotide sequence ID" value="NZ_ABOX02000053.1"/>
</dbReference>
<dbReference type="Proteomes" id="UP000003688">
    <property type="component" value="Unassembled WGS sequence"/>
</dbReference>
<dbReference type="OrthoDB" id="177509at2"/>
<protein>
    <submittedName>
        <fullName evidence="1">Uncharacterized protein</fullName>
    </submittedName>
</protein>
<evidence type="ECO:0000313" key="1">
    <source>
        <dbReference type="EMBL" id="EEF57938.1"/>
    </source>
</evidence>
<proteinExistence type="predicted"/>
<dbReference type="EMBL" id="ABOX02000053">
    <property type="protein sequence ID" value="EEF57938.1"/>
    <property type="molecule type" value="Genomic_DNA"/>
</dbReference>
<name>B9XQB4_PEDPL</name>
<comment type="caution">
    <text evidence="1">The sequence shown here is derived from an EMBL/GenBank/DDBJ whole genome shotgun (WGS) entry which is preliminary data.</text>
</comment>
<reference evidence="1 2" key="1">
    <citation type="journal article" date="2011" name="J. Bacteriol.">
        <title>Genome sequence of 'Pedosphaera parvula' Ellin514, an aerobic Verrucomicrobial isolate from pasture soil.</title>
        <authorList>
            <person name="Kant R."/>
            <person name="van Passel M.W."/>
            <person name="Sangwan P."/>
            <person name="Palva A."/>
            <person name="Lucas S."/>
            <person name="Copeland A."/>
            <person name="Lapidus A."/>
            <person name="Glavina Del Rio T."/>
            <person name="Dalin E."/>
            <person name="Tice H."/>
            <person name="Bruce D."/>
            <person name="Goodwin L."/>
            <person name="Pitluck S."/>
            <person name="Chertkov O."/>
            <person name="Larimer F.W."/>
            <person name="Land M.L."/>
            <person name="Hauser L."/>
            <person name="Brettin T.S."/>
            <person name="Detter J.C."/>
            <person name="Han S."/>
            <person name="de Vos W.M."/>
            <person name="Janssen P.H."/>
            <person name="Smidt H."/>
        </authorList>
    </citation>
    <scope>NUCLEOTIDE SEQUENCE [LARGE SCALE GENOMIC DNA]</scope>
    <source>
        <strain evidence="1 2">Ellin514</strain>
    </source>
</reference>
<organism evidence="1 2">
    <name type="scientific">Pedosphaera parvula (strain Ellin514)</name>
    <dbReference type="NCBI Taxonomy" id="320771"/>
    <lineage>
        <taxon>Bacteria</taxon>
        <taxon>Pseudomonadati</taxon>
        <taxon>Verrucomicrobiota</taxon>
        <taxon>Pedosphaerae</taxon>
        <taxon>Pedosphaerales</taxon>
        <taxon>Pedosphaeraceae</taxon>
        <taxon>Pedosphaera</taxon>
    </lineage>
</organism>
<keyword evidence="2" id="KW-1185">Reference proteome</keyword>
<sequence length="507" mass="56601" precursor="true">MKLRWKIALVVVVLFLLCAFLAARSGSGARKALEQTKRSLREQGFKLELKEFKLAVPPDLGARAAAITNAAWLCGQDRSLRHLPELMVSIGTNAAVALWKESELPDPQTDKDIWPDLKSAFNEQRSVLDSACLAALDGPFQFEPVNRGGTLLLTYLAGVKTLAQTLATRTSLELHDGKPLEAYTNLLALTRLTTAWKPEPVDITHLVRIASATIAENTIWQALQTNAWSDDQLARLQQEWESVDYFNGLPETVALSRANAAVLCQLEREESLDPGPGQIVAQTIRSPRDTWNGMTWFFQQIQYRRKGSYEDENQLMLYYRDRELELQRAVKSATWLEMRPLPGVTNLIPFVTRQKRSRIQSLLNLRQMGIGFQGGGLTLLGRASAAEARRRMLITALAVERYRLRNGAYPEALDSLMPAFLKTPAIDFMDGKPLRYSRTADSHFILYSIGLDCVDNQGQMTLAGRRRFSARVGNQPGTDLVWPRSASAQEVEAAAQQASSPGFDPEN</sequence>
<dbReference type="AlphaFoldDB" id="B9XQB4"/>
<evidence type="ECO:0000313" key="2">
    <source>
        <dbReference type="Proteomes" id="UP000003688"/>
    </source>
</evidence>
<accession>B9XQB4</accession>